<evidence type="ECO:0000313" key="2">
    <source>
        <dbReference type="EMBL" id="CAK9169315.1"/>
    </source>
</evidence>
<dbReference type="Proteomes" id="UP001642360">
    <property type="component" value="Unassembled WGS sequence"/>
</dbReference>
<feature type="region of interest" description="Disordered" evidence="1">
    <location>
        <begin position="1"/>
        <end position="21"/>
    </location>
</feature>
<accession>A0ABC8TNX4</accession>
<evidence type="ECO:0000313" key="3">
    <source>
        <dbReference type="Proteomes" id="UP001642360"/>
    </source>
</evidence>
<organism evidence="2 3">
    <name type="scientific">Ilex paraguariensis</name>
    <name type="common">yerba mate</name>
    <dbReference type="NCBI Taxonomy" id="185542"/>
    <lineage>
        <taxon>Eukaryota</taxon>
        <taxon>Viridiplantae</taxon>
        <taxon>Streptophyta</taxon>
        <taxon>Embryophyta</taxon>
        <taxon>Tracheophyta</taxon>
        <taxon>Spermatophyta</taxon>
        <taxon>Magnoliopsida</taxon>
        <taxon>eudicotyledons</taxon>
        <taxon>Gunneridae</taxon>
        <taxon>Pentapetalae</taxon>
        <taxon>asterids</taxon>
        <taxon>campanulids</taxon>
        <taxon>Aquifoliales</taxon>
        <taxon>Aquifoliaceae</taxon>
        <taxon>Ilex</taxon>
    </lineage>
</organism>
<dbReference type="AlphaFoldDB" id="A0ABC8TNX4"/>
<protein>
    <submittedName>
        <fullName evidence="2">Uncharacterized protein</fullName>
    </submittedName>
</protein>
<dbReference type="EMBL" id="CAUOFW020005280">
    <property type="protein sequence ID" value="CAK9169315.1"/>
    <property type="molecule type" value="Genomic_DNA"/>
</dbReference>
<evidence type="ECO:0000256" key="1">
    <source>
        <dbReference type="SAM" id="MobiDB-lite"/>
    </source>
</evidence>
<sequence>MAEIDPTYKPNQSNGPNLALKNLPPPQVQYLAHILSVTHILKVTPPAATELSITKDPTDIIDEALARSSYALCLSFSSSIYLCTRTQHTMHIAHTHTTHSE</sequence>
<name>A0ABC8TNX4_9AQUA</name>
<proteinExistence type="predicted"/>
<comment type="caution">
    <text evidence="2">The sequence shown here is derived from an EMBL/GenBank/DDBJ whole genome shotgun (WGS) entry which is preliminary data.</text>
</comment>
<gene>
    <name evidence="2" type="ORF">ILEXP_LOCUS38758</name>
</gene>
<keyword evidence="3" id="KW-1185">Reference proteome</keyword>
<reference evidence="2 3" key="1">
    <citation type="submission" date="2024-02" db="EMBL/GenBank/DDBJ databases">
        <authorList>
            <person name="Vignale AGUSTIN F."/>
            <person name="Sosa J E."/>
            <person name="Modenutti C."/>
        </authorList>
    </citation>
    <scope>NUCLEOTIDE SEQUENCE [LARGE SCALE GENOMIC DNA]</scope>
</reference>